<dbReference type="PROSITE" id="PS50949">
    <property type="entry name" value="HTH_GNTR"/>
    <property type="match status" value="1"/>
</dbReference>
<comment type="caution">
    <text evidence="5">The sequence shown here is derived from an EMBL/GenBank/DDBJ whole genome shotgun (WGS) entry which is preliminary data.</text>
</comment>
<sequence length="255" mass="27613">MSPESMHAKIAGTLRDRIVAGTLSVGGPLPSEAQLVEEFNTSRGTVRQALAALRNEGLIEGRQGQSPVVRCAPMGQPFETFLSFTAWAEQLGHRPGQRTLEIARRGASEATAAALGLDPGDHVVDVLRLRLIDDRPVMLERSSFVLDLGMLLFQFDLDAGSIYTGLTARGADLATATHTIDAISAPAADAVLLEIEAGGPLLRERRTATTREGRPVEYADDRYRPDRVTFTIANARTQRLAVVRDMFDPGGNPWP</sequence>
<dbReference type="InterPro" id="IPR036390">
    <property type="entry name" value="WH_DNA-bd_sf"/>
</dbReference>
<keyword evidence="2" id="KW-0238">DNA-binding</keyword>
<reference evidence="6" key="1">
    <citation type="journal article" date="2019" name="Int. J. Syst. Evol. Microbiol.">
        <title>The Global Catalogue of Microorganisms (GCM) 10K type strain sequencing project: providing services to taxonomists for standard genome sequencing and annotation.</title>
        <authorList>
            <consortium name="The Broad Institute Genomics Platform"/>
            <consortium name="The Broad Institute Genome Sequencing Center for Infectious Disease"/>
            <person name="Wu L."/>
            <person name="Ma J."/>
        </authorList>
    </citation>
    <scope>NUCLEOTIDE SEQUENCE [LARGE SCALE GENOMIC DNA]</scope>
    <source>
        <strain evidence="6">JCM 17388</strain>
    </source>
</reference>
<evidence type="ECO:0000313" key="6">
    <source>
        <dbReference type="Proteomes" id="UP001501251"/>
    </source>
</evidence>
<keyword evidence="1" id="KW-0805">Transcription regulation</keyword>
<evidence type="ECO:0000256" key="1">
    <source>
        <dbReference type="ARBA" id="ARBA00023015"/>
    </source>
</evidence>
<dbReference type="PANTHER" id="PTHR44846:SF1">
    <property type="entry name" value="MANNOSYL-D-GLYCERATE TRANSPORT_METABOLISM SYSTEM REPRESSOR MNGR-RELATED"/>
    <property type="match status" value="1"/>
</dbReference>
<dbReference type="InterPro" id="IPR011663">
    <property type="entry name" value="UTRA"/>
</dbReference>
<dbReference type="InterPro" id="IPR036388">
    <property type="entry name" value="WH-like_DNA-bd_sf"/>
</dbReference>
<organism evidence="5 6">
    <name type="scientific">Streptosporangium oxazolinicum</name>
    <dbReference type="NCBI Taxonomy" id="909287"/>
    <lineage>
        <taxon>Bacteria</taxon>
        <taxon>Bacillati</taxon>
        <taxon>Actinomycetota</taxon>
        <taxon>Actinomycetes</taxon>
        <taxon>Streptosporangiales</taxon>
        <taxon>Streptosporangiaceae</taxon>
        <taxon>Streptosporangium</taxon>
    </lineage>
</organism>
<protein>
    <submittedName>
        <fullName evidence="5">GntR family transcriptional regulator</fullName>
    </submittedName>
</protein>
<dbReference type="RefSeq" id="WP_344921757.1">
    <property type="nucleotide sequence ID" value="NZ_BAABAQ010000013.1"/>
</dbReference>
<evidence type="ECO:0000259" key="4">
    <source>
        <dbReference type="PROSITE" id="PS50949"/>
    </source>
</evidence>
<dbReference type="Gene3D" id="1.10.10.10">
    <property type="entry name" value="Winged helix-like DNA-binding domain superfamily/Winged helix DNA-binding domain"/>
    <property type="match status" value="1"/>
</dbReference>
<dbReference type="SUPFAM" id="SSF46785">
    <property type="entry name" value="Winged helix' DNA-binding domain"/>
    <property type="match status" value="1"/>
</dbReference>
<dbReference type="Gene3D" id="3.40.1410.10">
    <property type="entry name" value="Chorismate lyase-like"/>
    <property type="match status" value="1"/>
</dbReference>
<proteinExistence type="predicted"/>
<dbReference type="CDD" id="cd07377">
    <property type="entry name" value="WHTH_GntR"/>
    <property type="match status" value="1"/>
</dbReference>
<dbReference type="SMART" id="SM00345">
    <property type="entry name" value="HTH_GNTR"/>
    <property type="match status" value="1"/>
</dbReference>
<dbReference type="InterPro" id="IPR028978">
    <property type="entry name" value="Chorismate_lyase_/UTRA_dom_sf"/>
</dbReference>
<dbReference type="Pfam" id="PF07702">
    <property type="entry name" value="UTRA"/>
    <property type="match status" value="1"/>
</dbReference>
<keyword evidence="3" id="KW-0804">Transcription</keyword>
<evidence type="ECO:0000313" key="5">
    <source>
        <dbReference type="EMBL" id="GAA4204111.1"/>
    </source>
</evidence>
<dbReference type="SMART" id="SM00866">
    <property type="entry name" value="UTRA"/>
    <property type="match status" value="1"/>
</dbReference>
<dbReference type="InterPro" id="IPR000524">
    <property type="entry name" value="Tscrpt_reg_HTH_GntR"/>
</dbReference>
<evidence type="ECO:0000256" key="2">
    <source>
        <dbReference type="ARBA" id="ARBA00023125"/>
    </source>
</evidence>
<feature type="domain" description="HTH gntR-type" evidence="4">
    <location>
        <begin position="4"/>
        <end position="72"/>
    </location>
</feature>
<keyword evidence="6" id="KW-1185">Reference proteome</keyword>
<name>A0ABP8BDC9_9ACTN</name>
<evidence type="ECO:0000256" key="3">
    <source>
        <dbReference type="ARBA" id="ARBA00023163"/>
    </source>
</evidence>
<gene>
    <name evidence="5" type="ORF">GCM10022252_62770</name>
</gene>
<dbReference type="PRINTS" id="PR00035">
    <property type="entry name" value="HTHGNTR"/>
</dbReference>
<accession>A0ABP8BDC9</accession>
<dbReference type="Pfam" id="PF00392">
    <property type="entry name" value="GntR"/>
    <property type="match status" value="1"/>
</dbReference>
<dbReference type="PANTHER" id="PTHR44846">
    <property type="entry name" value="MANNOSYL-D-GLYCERATE TRANSPORT/METABOLISM SYSTEM REPRESSOR MNGR-RELATED"/>
    <property type="match status" value="1"/>
</dbReference>
<dbReference type="SUPFAM" id="SSF64288">
    <property type="entry name" value="Chorismate lyase-like"/>
    <property type="match status" value="1"/>
</dbReference>
<dbReference type="InterPro" id="IPR050679">
    <property type="entry name" value="Bact_HTH_transcr_reg"/>
</dbReference>
<dbReference type="Proteomes" id="UP001501251">
    <property type="component" value="Unassembled WGS sequence"/>
</dbReference>
<dbReference type="EMBL" id="BAABAQ010000013">
    <property type="protein sequence ID" value="GAA4204111.1"/>
    <property type="molecule type" value="Genomic_DNA"/>
</dbReference>